<evidence type="ECO:0000256" key="5">
    <source>
        <dbReference type="ARBA" id="ARBA00022801"/>
    </source>
</evidence>
<sequence>MRGLKMWPRSIAAVAYWLLWLLRASSVAAGAFSSYGGPDRGHAAFHEQRRLRQAAHSAKHSQHQSVERRSGQYLNEQTKAFAVDGSAIPDVDFDVGESYSGLLPISNLPDEDRKLYFWFFPSTNPDATEDITIWLNGGPGCSSLEGFLQENGPFLWQYGTFKPVSNPYSWHRLTNMIWIDQPLGTGFSVGQANVTSEVDVGLQFLGFLKNFVELFGLQGKKIYLTGESYAGMFVPYIANAMLDANDTSLYNLDGIMIYDPTIASNDVERELFAYSTYETWSKLFAFNQTFADEIRTRAKSCGATDFIEKYMTFPPIGPMPPAPSGCDLYYTIGDNAFIPNPCWDPYHLATTCPNLWDVLGSPGAYSYVPAGASIYFNRPEVQKAIHAPNYTWSECTNNPVFVNDIDLTAAAGLWTSQTVLPRVIEKVSRAIIGQGDMDYTILPNATLLAIQNMTWSGQQGFQGPVDGTFYVPPDANMSAASGIMGRTRSERGLTFVEVNLCGHMVPQYQPSAAFRNLEFLLGRVESLESEVPFTVEPIS</sequence>
<keyword evidence="5 7" id="KW-0378">Hydrolase</keyword>
<name>A0A370TLC0_9HELO</name>
<dbReference type="PANTHER" id="PTHR11802:SF479">
    <property type="entry name" value="CARBOXYPEPTIDASE"/>
    <property type="match status" value="1"/>
</dbReference>
<evidence type="ECO:0000313" key="8">
    <source>
        <dbReference type="EMBL" id="RDL36287.1"/>
    </source>
</evidence>
<reference evidence="8 9" key="1">
    <citation type="journal article" date="2018" name="IMA Fungus">
        <title>IMA Genome-F 9: Draft genome sequence of Annulohypoxylon stygium, Aspergillus mulundensis, Berkeleyomyces basicola (syn. Thielaviopsis basicola), Ceratocystis smalleyi, two Cercospora beticola strains, Coleophoma cylindrospora, Fusarium fracticaudum, Phialophora cf. hyalina, and Morchella septimelata.</title>
        <authorList>
            <person name="Wingfield B.D."/>
            <person name="Bills G.F."/>
            <person name="Dong Y."/>
            <person name="Huang W."/>
            <person name="Nel W.J."/>
            <person name="Swalarsk-Parry B.S."/>
            <person name="Vaghefi N."/>
            <person name="Wilken P.M."/>
            <person name="An Z."/>
            <person name="de Beer Z.W."/>
            <person name="De Vos L."/>
            <person name="Chen L."/>
            <person name="Duong T.A."/>
            <person name="Gao Y."/>
            <person name="Hammerbacher A."/>
            <person name="Kikkert J.R."/>
            <person name="Li Y."/>
            <person name="Li H."/>
            <person name="Li K."/>
            <person name="Li Q."/>
            <person name="Liu X."/>
            <person name="Ma X."/>
            <person name="Naidoo K."/>
            <person name="Pethybridge S.J."/>
            <person name="Sun J."/>
            <person name="Steenkamp E.T."/>
            <person name="van der Nest M.A."/>
            <person name="van Wyk S."/>
            <person name="Wingfield M.J."/>
            <person name="Xiong C."/>
            <person name="Yue Q."/>
            <person name="Zhang X."/>
        </authorList>
    </citation>
    <scope>NUCLEOTIDE SEQUENCE [LARGE SCALE GENOMIC DNA]</scope>
    <source>
        <strain evidence="8 9">BP 5553</strain>
    </source>
</reference>
<organism evidence="8 9">
    <name type="scientific">Venustampulla echinocandica</name>
    <dbReference type="NCBI Taxonomy" id="2656787"/>
    <lineage>
        <taxon>Eukaryota</taxon>
        <taxon>Fungi</taxon>
        <taxon>Dikarya</taxon>
        <taxon>Ascomycota</taxon>
        <taxon>Pezizomycotina</taxon>
        <taxon>Leotiomycetes</taxon>
        <taxon>Helotiales</taxon>
        <taxon>Pleuroascaceae</taxon>
        <taxon>Venustampulla</taxon>
    </lineage>
</organism>
<dbReference type="InterPro" id="IPR001563">
    <property type="entry name" value="Peptidase_S10"/>
</dbReference>
<dbReference type="STRING" id="2656787.A0A370TLC0"/>
<dbReference type="PANTHER" id="PTHR11802">
    <property type="entry name" value="SERINE PROTEASE FAMILY S10 SERINE CARBOXYPEPTIDASE"/>
    <property type="match status" value="1"/>
</dbReference>
<gene>
    <name evidence="8" type="ORF">BP5553_05639</name>
</gene>
<dbReference type="GO" id="GO:0004185">
    <property type="term" value="F:serine-type carboxypeptidase activity"/>
    <property type="evidence" value="ECO:0007669"/>
    <property type="project" value="UniProtKB-UniRule"/>
</dbReference>
<dbReference type="EC" id="3.4.16.-" evidence="7"/>
<dbReference type="AlphaFoldDB" id="A0A370TLC0"/>
<evidence type="ECO:0000256" key="7">
    <source>
        <dbReference type="RuleBase" id="RU361156"/>
    </source>
</evidence>
<evidence type="ECO:0000313" key="9">
    <source>
        <dbReference type="Proteomes" id="UP000254866"/>
    </source>
</evidence>
<keyword evidence="2 7" id="KW-0121">Carboxypeptidase</keyword>
<evidence type="ECO:0000256" key="6">
    <source>
        <dbReference type="ARBA" id="ARBA00023180"/>
    </source>
</evidence>
<dbReference type="GeneID" id="43598488"/>
<dbReference type="EMBL" id="NPIC01000004">
    <property type="protein sequence ID" value="RDL36287.1"/>
    <property type="molecule type" value="Genomic_DNA"/>
</dbReference>
<dbReference type="RefSeq" id="XP_031868943.1">
    <property type="nucleotide sequence ID" value="XM_032014262.1"/>
</dbReference>
<keyword evidence="9" id="KW-1185">Reference proteome</keyword>
<evidence type="ECO:0000256" key="4">
    <source>
        <dbReference type="ARBA" id="ARBA00022729"/>
    </source>
</evidence>
<dbReference type="PRINTS" id="PR00724">
    <property type="entry name" value="CRBOXYPTASEC"/>
</dbReference>
<dbReference type="FunFam" id="3.40.50.1820:FF:000118">
    <property type="entry name" value="Carboxypeptidase"/>
    <property type="match status" value="1"/>
</dbReference>
<evidence type="ECO:0000256" key="1">
    <source>
        <dbReference type="ARBA" id="ARBA00009431"/>
    </source>
</evidence>
<dbReference type="InterPro" id="IPR029058">
    <property type="entry name" value="AB_hydrolase_fold"/>
</dbReference>
<accession>A0A370TLC0</accession>
<comment type="similarity">
    <text evidence="1 7">Belongs to the peptidase S10 family.</text>
</comment>
<dbReference type="Pfam" id="PF00450">
    <property type="entry name" value="Peptidase_S10"/>
    <property type="match status" value="1"/>
</dbReference>
<comment type="caution">
    <text evidence="8">The sequence shown here is derived from an EMBL/GenBank/DDBJ whole genome shotgun (WGS) entry which is preliminary data.</text>
</comment>
<feature type="chain" id="PRO_5016478068" description="Carboxypeptidase" evidence="7">
    <location>
        <begin position="30"/>
        <end position="539"/>
    </location>
</feature>
<keyword evidence="4 7" id="KW-0732">Signal</keyword>
<dbReference type="PROSITE" id="PS00131">
    <property type="entry name" value="CARBOXYPEPT_SER_SER"/>
    <property type="match status" value="1"/>
</dbReference>
<evidence type="ECO:0000256" key="3">
    <source>
        <dbReference type="ARBA" id="ARBA00022670"/>
    </source>
</evidence>
<proteinExistence type="inferred from homology"/>
<dbReference type="InterPro" id="IPR018202">
    <property type="entry name" value="Ser_caboxypep_ser_AS"/>
</dbReference>
<dbReference type="GO" id="GO:0006508">
    <property type="term" value="P:proteolysis"/>
    <property type="evidence" value="ECO:0007669"/>
    <property type="project" value="UniProtKB-KW"/>
</dbReference>
<feature type="signal peptide" evidence="7">
    <location>
        <begin position="1"/>
        <end position="29"/>
    </location>
</feature>
<keyword evidence="3 7" id="KW-0645">Protease</keyword>
<evidence type="ECO:0000256" key="2">
    <source>
        <dbReference type="ARBA" id="ARBA00022645"/>
    </source>
</evidence>
<dbReference type="OrthoDB" id="443318at2759"/>
<dbReference type="Gene3D" id="3.40.50.1820">
    <property type="entry name" value="alpha/beta hydrolase"/>
    <property type="match status" value="1"/>
</dbReference>
<protein>
    <recommendedName>
        <fullName evidence="7">Carboxypeptidase</fullName>
        <ecNumber evidence="7">3.4.16.-</ecNumber>
    </recommendedName>
</protein>
<dbReference type="Proteomes" id="UP000254866">
    <property type="component" value="Unassembled WGS sequence"/>
</dbReference>
<dbReference type="SUPFAM" id="SSF53474">
    <property type="entry name" value="alpha/beta-Hydrolases"/>
    <property type="match status" value="1"/>
</dbReference>
<keyword evidence="6" id="KW-0325">Glycoprotein</keyword>